<dbReference type="InterPro" id="IPR042490">
    <property type="entry name" value="Thio_Ohase/BAAT_N"/>
</dbReference>
<dbReference type="InterPro" id="IPR016662">
    <property type="entry name" value="Acyl-CoA_thioEstase_long-chain"/>
</dbReference>
<feature type="domain" description="BAAT/Acyl-CoA thioester hydrolase C-terminal" evidence="3">
    <location>
        <begin position="197"/>
        <end position="401"/>
    </location>
</feature>
<dbReference type="SUPFAM" id="SSF53474">
    <property type="entry name" value="alpha/beta-Hydrolases"/>
    <property type="match status" value="1"/>
</dbReference>
<comment type="similarity">
    <text evidence="1">Belongs to the C/M/P thioester hydrolase family.</text>
</comment>
<dbReference type="Gene3D" id="3.40.50.1820">
    <property type="entry name" value="alpha/beta hydrolase"/>
    <property type="match status" value="1"/>
</dbReference>
<dbReference type="PANTHER" id="PTHR10824:SF4">
    <property type="entry name" value="ACYL-COENZYME A THIOESTERASE 1-LIKE"/>
    <property type="match status" value="1"/>
</dbReference>
<evidence type="ECO:0000313" key="4">
    <source>
        <dbReference type="EMBL" id="KAK6766701.1"/>
    </source>
</evidence>
<gene>
    <name evidence="4" type="primary">Necator_chrX.g26322</name>
    <name evidence="4" type="ORF">RB195_026156</name>
</gene>
<dbReference type="Pfam" id="PF04775">
    <property type="entry name" value="Bile_Hydr_Trans"/>
    <property type="match status" value="1"/>
</dbReference>
<dbReference type="InterPro" id="IPR006862">
    <property type="entry name" value="Thio_Ohase/aa_AcTrfase"/>
</dbReference>
<dbReference type="PANTHER" id="PTHR10824">
    <property type="entry name" value="ACYL-COENZYME A THIOESTERASE-RELATED"/>
    <property type="match status" value="1"/>
</dbReference>
<proteinExistence type="inferred from homology"/>
<dbReference type="InterPro" id="IPR014940">
    <property type="entry name" value="BAAT_C"/>
</dbReference>
<keyword evidence="5" id="KW-1185">Reference proteome</keyword>
<feature type="domain" description="Acyl-CoA thioester hydrolase/bile acid-CoA amino acid N-acetyltransferase" evidence="2">
    <location>
        <begin position="13"/>
        <end position="134"/>
    </location>
</feature>
<dbReference type="InterPro" id="IPR029058">
    <property type="entry name" value="AB_hydrolase_fold"/>
</dbReference>
<evidence type="ECO:0008006" key="6">
    <source>
        <dbReference type="Google" id="ProtNLM"/>
    </source>
</evidence>
<accession>A0ABR1EVP5</accession>
<dbReference type="Proteomes" id="UP001303046">
    <property type="component" value="Unassembled WGS sequence"/>
</dbReference>
<dbReference type="PIRSF" id="PIRSF016521">
    <property type="entry name" value="Acyl-CoA_hydro"/>
    <property type="match status" value="1"/>
</dbReference>
<evidence type="ECO:0000259" key="3">
    <source>
        <dbReference type="Pfam" id="PF08840"/>
    </source>
</evidence>
<organism evidence="4 5">
    <name type="scientific">Necator americanus</name>
    <name type="common">Human hookworm</name>
    <dbReference type="NCBI Taxonomy" id="51031"/>
    <lineage>
        <taxon>Eukaryota</taxon>
        <taxon>Metazoa</taxon>
        <taxon>Ecdysozoa</taxon>
        <taxon>Nematoda</taxon>
        <taxon>Chromadorea</taxon>
        <taxon>Rhabditida</taxon>
        <taxon>Rhabditina</taxon>
        <taxon>Rhabditomorpha</taxon>
        <taxon>Strongyloidea</taxon>
        <taxon>Ancylostomatidae</taxon>
        <taxon>Bunostominae</taxon>
        <taxon>Necator</taxon>
    </lineage>
</organism>
<dbReference type="Gene3D" id="2.60.40.2240">
    <property type="entry name" value="Acyl-CoA thioester hydrolase/BAAT N-terminal domain"/>
    <property type="match status" value="1"/>
</dbReference>
<protein>
    <recommendedName>
        <fullName evidence="6">BAAT/acyl-CoA thioester hydrolase protein</fullName>
    </recommendedName>
</protein>
<sequence length="420" mass="47382">MLHINKLDSLMREELHITATSLERNEIYEIYLRLHHFMGTFMGSGIFRANELGEIDLTRMAPIRGTYTGIRPMGLFEGMLPCEDFRYGDYFKCTPPNPLKCEIELRNRTGKVLYSLPIIKRWMHPDVIRREIDEDGLCGTLFKPPGDGPFPTILDICGTGGGLNEQKGATLSAEGFCVLSLAFFQYKTLIEDLNDLDMNYFKKAIHWLIALPFTKNEIGIQGVSLGGLLVNMLAVRNPEIVAVCSINGTHILGETTKIKENGVDLPYGETPVEKIYFLNQTLCNDRAVKEMTYTEDADIKVETAPKRTAFRYVASLDDLSTPSIFVTRLHEKKLKDTGHYVEVDFAPGGHLMEPPYFPSQPFVYAKFTGCYHAYGGEPCLHGASQNKIWPNTIAFFKRFLGETKPLPDYSTTNEAPRSHL</sequence>
<comment type="caution">
    <text evidence="4">The sequence shown here is derived from an EMBL/GenBank/DDBJ whole genome shotgun (WGS) entry which is preliminary data.</text>
</comment>
<name>A0ABR1EVP5_NECAM</name>
<evidence type="ECO:0000256" key="1">
    <source>
        <dbReference type="ARBA" id="ARBA00006538"/>
    </source>
</evidence>
<evidence type="ECO:0000313" key="5">
    <source>
        <dbReference type="Proteomes" id="UP001303046"/>
    </source>
</evidence>
<dbReference type="EMBL" id="JAVFWL010000006">
    <property type="protein sequence ID" value="KAK6766701.1"/>
    <property type="molecule type" value="Genomic_DNA"/>
</dbReference>
<reference evidence="4 5" key="1">
    <citation type="submission" date="2023-08" db="EMBL/GenBank/DDBJ databases">
        <title>A Necator americanus chromosomal reference genome.</title>
        <authorList>
            <person name="Ilik V."/>
            <person name="Petrzelkova K.J."/>
            <person name="Pardy F."/>
            <person name="Fuh T."/>
            <person name="Niatou-Singa F.S."/>
            <person name="Gouil Q."/>
            <person name="Baker L."/>
            <person name="Ritchie M.E."/>
            <person name="Jex A.R."/>
            <person name="Gazzola D."/>
            <person name="Li H."/>
            <person name="Toshio Fujiwara R."/>
            <person name="Zhan B."/>
            <person name="Aroian R.V."/>
            <person name="Pafco B."/>
            <person name="Schwarz E.M."/>
        </authorList>
    </citation>
    <scope>NUCLEOTIDE SEQUENCE [LARGE SCALE GENOMIC DNA]</scope>
    <source>
        <strain evidence="4 5">Aroian</strain>
        <tissue evidence="4">Whole animal</tissue>
    </source>
</reference>
<evidence type="ECO:0000259" key="2">
    <source>
        <dbReference type="Pfam" id="PF04775"/>
    </source>
</evidence>
<dbReference type="Pfam" id="PF08840">
    <property type="entry name" value="BAAT_C"/>
    <property type="match status" value="1"/>
</dbReference>